<dbReference type="EMBL" id="JADIMW010000070">
    <property type="protein sequence ID" value="MBO8438558.1"/>
    <property type="molecule type" value="Genomic_DNA"/>
</dbReference>
<reference evidence="1" key="2">
    <citation type="journal article" date="2021" name="PeerJ">
        <title>Extensive microbial diversity within the chicken gut microbiome revealed by metagenomics and culture.</title>
        <authorList>
            <person name="Gilroy R."/>
            <person name="Ravi A."/>
            <person name="Getino M."/>
            <person name="Pursley I."/>
            <person name="Horton D.L."/>
            <person name="Alikhan N.F."/>
            <person name="Baker D."/>
            <person name="Gharbi K."/>
            <person name="Hall N."/>
            <person name="Watson M."/>
            <person name="Adriaenssens E.M."/>
            <person name="Foster-Nyarko E."/>
            <person name="Jarju S."/>
            <person name="Secka A."/>
            <person name="Antonio M."/>
            <person name="Oren A."/>
            <person name="Chaudhuri R.R."/>
            <person name="La Ragione R."/>
            <person name="Hildebrand F."/>
            <person name="Pallen M.J."/>
        </authorList>
    </citation>
    <scope>NUCLEOTIDE SEQUENCE</scope>
    <source>
        <strain evidence="1">G3-4614</strain>
    </source>
</reference>
<evidence type="ECO:0008006" key="3">
    <source>
        <dbReference type="Google" id="ProtNLM"/>
    </source>
</evidence>
<organism evidence="1 2">
    <name type="scientific">Candidatus Caccoplasma merdipullorum</name>
    <dbReference type="NCBI Taxonomy" id="2840718"/>
    <lineage>
        <taxon>Bacteria</taxon>
        <taxon>Pseudomonadati</taxon>
        <taxon>Bacteroidota</taxon>
        <taxon>Bacteroidia</taxon>
        <taxon>Bacteroidales</taxon>
        <taxon>Bacteroidaceae</taxon>
        <taxon>Bacteroidaceae incertae sedis</taxon>
        <taxon>Candidatus Caccoplasma</taxon>
    </lineage>
</organism>
<dbReference type="SUPFAM" id="SSF56317">
    <property type="entry name" value="Carbon-nitrogen hydrolase"/>
    <property type="match status" value="1"/>
</dbReference>
<comment type="caution">
    <text evidence="1">The sequence shown here is derived from an EMBL/GenBank/DDBJ whole genome shotgun (WGS) entry which is preliminary data.</text>
</comment>
<dbReference type="Proteomes" id="UP000823636">
    <property type="component" value="Unassembled WGS sequence"/>
</dbReference>
<dbReference type="InterPro" id="IPR036526">
    <property type="entry name" value="C-N_Hydrolase_sf"/>
</dbReference>
<name>A0A9D9E3R5_9BACT</name>
<protein>
    <recommendedName>
        <fullName evidence="3">Carbon-nitrogen hydrolase family protein</fullName>
    </recommendedName>
</protein>
<proteinExistence type="predicted"/>
<sequence length="348" mass="38354">MIKPSTILKSTVIILLNTIIPTPAISSGLPAVKHIEANPTGERASTVKICQFQINIPLTTDTATLLPVIESPYKEYSGKIKKCLKTAKEQKSEVIIFPELASCMKAEERERIISLFREYAEENDAIIIAGTYYADDRRCIAPVIFPDTIYHSYKLRPSIFESSIFSGKGMTPSDTMCVYKTRYGNLVPLVCVDLISDDANYTVRRLSNRGMADILISICYNPASREFLREASSMTTRHPLFAIIANAASGPGEENKIRSDSGYGLSAITGSLHPMQTGSVAADLPVMLKDCNGEVHDAYQNVIAVIEPQKEAALTYELNLSVIRVPMSTNAPDQGYPTIKNIRHITIE</sequence>
<evidence type="ECO:0000313" key="2">
    <source>
        <dbReference type="Proteomes" id="UP000823636"/>
    </source>
</evidence>
<dbReference type="Gene3D" id="3.60.110.10">
    <property type="entry name" value="Carbon-nitrogen hydrolase"/>
    <property type="match status" value="1"/>
</dbReference>
<dbReference type="AlphaFoldDB" id="A0A9D9E3R5"/>
<gene>
    <name evidence="1" type="ORF">IAC54_06640</name>
</gene>
<reference evidence="1" key="1">
    <citation type="submission" date="2020-10" db="EMBL/GenBank/DDBJ databases">
        <authorList>
            <person name="Gilroy R."/>
        </authorList>
    </citation>
    <scope>NUCLEOTIDE SEQUENCE</scope>
    <source>
        <strain evidence="1">G3-4614</strain>
    </source>
</reference>
<accession>A0A9D9E3R5</accession>
<evidence type="ECO:0000313" key="1">
    <source>
        <dbReference type="EMBL" id="MBO8438558.1"/>
    </source>
</evidence>